<accession>A0AAV9FLT3</accession>
<dbReference type="Pfam" id="PF07279">
    <property type="entry name" value="DUF1442"/>
    <property type="match status" value="1"/>
</dbReference>
<dbReference type="EMBL" id="JAUJYO010000001">
    <property type="protein sequence ID" value="KAK1325770.1"/>
    <property type="molecule type" value="Genomic_DNA"/>
</dbReference>
<dbReference type="InterPro" id="IPR009902">
    <property type="entry name" value="DUF1442"/>
</dbReference>
<protein>
    <submittedName>
        <fullName evidence="1">Uncharacterized protein</fullName>
    </submittedName>
</protein>
<evidence type="ECO:0000313" key="2">
    <source>
        <dbReference type="Proteomes" id="UP001180020"/>
    </source>
</evidence>
<sequence>MKLVWCPETASNAYIDTVKALSEGCNVVELVSAMAGGWRAQLILEAWSRGDKVDTSLGLSIAAMHTHGRHVCVVPDEESRSEYLSAMSVVGVAEVEVVVVGEEEEGVMEGVPEGVDFVVVDCTRREFKRVVRSARVGHRGAVLVCKNAAGLREVGGSGGGVGGQWLWWRGLLGEGARVVRSVFLPIGTGLEIVHVAGSGPSGGGGCGGSEAGLGRSRWIRHIDGITGEEHVFRRR</sequence>
<dbReference type="PANTHER" id="PTHR33593">
    <property type="entry name" value="DUF1442 FAMILY PROTEIN"/>
    <property type="match status" value="1"/>
</dbReference>
<keyword evidence="2" id="KW-1185">Reference proteome</keyword>
<proteinExistence type="predicted"/>
<reference evidence="1" key="1">
    <citation type="journal article" date="2023" name="Nat. Commun.">
        <title>Diploid and tetraploid genomes of Acorus and the evolution of monocots.</title>
        <authorList>
            <person name="Ma L."/>
            <person name="Liu K.W."/>
            <person name="Li Z."/>
            <person name="Hsiao Y.Y."/>
            <person name="Qi Y."/>
            <person name="Fu T."/>
            <person name="Tang G.D."/>
            <person name="Zhang D."/>
            <person name="Sun W.H."/>
            <person name="Liu D.K."/>
            <person name="Li Y."/>
            <person name="Chen G.Z."/>
            <person name="Liu X.D."/>
            <person name="Liao X.Y."/>
            <person name="Jiang Y.T."/>
            <person name="Yu X."/>
            <person name="Hao Y."/>
            <person name="Huang J."/>
            <person name="Zhao X.W."/>
            <person name="Ke S."/>
            <person name="Chen Y.Y."/>
            <person name="Wu W.L."/>
            <person name="Hsu J.L."/>
            <person name="Lin Y.F."/>
            <person name="Huang M.D."/>
            <person name="Li C.Y."/>
            <person name="Huang L."/>
            <person name="Wang Z.W."/>
            <person name="Zhao X."/>
            <person name="Zhong W.Y."/>
            <person name="Peng D.H."/>
            <person name="Ahmad S."/>
            <person name="Lan S."/>
            <person name="Zhang J.S."/>
            <person name="Tsai W.C."/>
            <person name="Van de Peer Y."/>
            <person name="Liu Z.J."/>
        </authorList>
    </citation>
    <scope>NUCLEOTIDE SEQUENCE</scope>
    <source>
        <strain evidence="1">CP</strain>
    </source>
</reference>
<evidence type="ECO:0000313" key="1">
    <source>
        <dbReference type="EMBL" id="KAK1325770.1"/>
    </source>
</evidence>
<dbReference type="Proteomes" id="UP001180020">
    <property type="component" value="Unassembled WGS sequence"/>
</dbReference>
<organism evidence="1 2">
    <name type="scientific">Acorus calamus</name>
    <name type="common">Sweet flag</name>
    <dbReference type="NCBI Taxonomy" id="4465"/>
    <lineage>
        <taxon>Eukaryota</taxon>
        <taxon>Viridiplantae</taxon>
        <taxon>Streptophyta</taxon>
        <taxon>Embryophyta</taxon>
        <taxon>Tracheophyta</taxon>
        <taxon>Spermatophyta</taxon>
        <taxon>Magnoliopsida</taxon>
        <taxon>Liliopsida</taxon>
        <taxon>Acoraceae</taxon>
        <taxon>Acorus</taxon>
    </lineage>
</organism>
<comment type="caution">
    <text evidence="1">The sequence shown here is derived from an EMBL/GenBank/DDBJ whole genome shotgun (WGS) entry which is preliminary data.</text>
</comment>
<dbReference type="AlphaFoldDB" id="A0AAV9FLT3"/>
<reference evidence="1" key="2">
    <citation type="submission" date="2023-06" db="EMBL/GenBank/DDBJ databases">
        <authorList>
            <person name="Ma L."/>
            <person name="Liu K.-W."/>
            <person name="Li Z."/>
            <person name="Hsiao Y.-Y."/>
            <person name="Qi Y."/>
            <person name="Fu T."/>
            <person name="Tang G."/>
            <person name="Zhang D."/>
            <person name="Sun W.-H."/>
            <person name="Liu D.-K."/>
            <person name="Li Y."/>
            <person name="Chen G.-Z."/>
            <person name="Liu X.-D."/>
            <person name="Liao X.-Y."/>
            <person name="Jiang Y.-T."/>
            <person name="Yu X."/>
            <person name="Hao Y."/>
            <person name="Huang J."/>
            <person name="Zhao X.-W."/>
            <person name="Ke S."/>
            <person name="Chen Y.-Y."/>
            <person name="Wu W.-L."/>
            <person name="Hsu J.-L."/>
            <person name="Lin Y.-F."/>
            <person name="Huang M.-D."/>
            <person name="Li C.-Y."/>
            <person name="Huang L."/>
            <person name="Wang Z.-W."/>
            <person name="Zhao X."/>
            <person name="Zhong W.-Y."/>
            <person name="Peng D.-H."/>
            <person name="Ahmad S."/>
            <person name="Lan S."/>
            <person name="Zhang J.-S."/>
            <person name="Tsai W.-C."/>
            <person name="Van De Peer Y."/>
            <person name="Liu Z.-J."/>
        </authorList>
    </citation>
    <scope>NUCLEOTIDE SEQUENCE</scope>
    <source>
        <strain evidence="1">CP</strain>
        <tissue evidence="1">Leaves</tissue>
    </source>
</reference>
<dbReference type="PANTHER" id="PTHR33593:SF2">
    <property type="entry name" value="ANKYRIN REPEAT_KH DOMAIN PROTEIN (DUF1442)"/>
    <property type="match status" value="1"/>
</dbReference>
<name>A0AAV9FLT3_ACOCL</name>
<gene>
    <name evidence="1" type="ORF">QJS10_CPA01g02665</name>
</gene>